<evidence type="ECO:0000313" key="11">
    <source>
        <dbReference type="Proteomes" id="UP000247978"/>
    </source>
</evidence>
<evidence type="ECO:0000256" key="7">
    <source>
        <dbReference type="ARBA" id="ARBA00023150"/>
    </source>
</evidence>
<feature type="domain" description="MobA-like NTP transferase" evidence="9">
    <location>
        <begin position="9"/>
        <end position="152"/>
    </location>
</feature>
<dbReference type="PANTHER" id="PTHR19136:SF81">
    <property type="entry name" value="MOLYBDENUM COFACTOR GUANYLYLTRANSFERASE"/>
    <property type="match status" value="1"/>
</dbReference>
<dbReference type="GO" id="GO:0005737">
    <property type="term" value="C:cytoplasm"/>
    <property type="evidence" value="ECO:0007669"/>
    <property type="project" value="UniProtKB-SubCell"/>
</dbReference>
<dbReference type="RefSeq" id="WP_110396088.1">
    <property type="nucleotide sequence ID" value="NZ_JBHUHB010000001.1"/>
</dbReference>
<comment type="caution">
    <text evidence="10">The sequence shown here is derived from an EMBL/GenBank/DDBJ whole genome shotgun (WGS) entry which is preliminary data.</text>
</comment>
<dbReference type="GO" id="GO:0006777">
    <property type="term" value="P:Mo-molybdopterin cofactor biosynthetic process"/>
    <property type="evidence" value="ECO:0007669"/>
    <property type="project" value="UniProtKB-KW"/>
</dbReference>
<keyword evidence="11" id="KW-1185">Reference proteome</keyword>
<evidence type="ECO:0000256" key="6">
    <source>
        <dbReference type="ARBA" id="ARBA00023134"/>
    </source>
</evidence>
<evidence type="ECO:0000256" key="2">
    <source>
        <dbReference type="ARBA" id="ARBA00022679"/>
    </source>
</evidence>
<name>A0A2V3VXM7_9BACI</name>
<dbReference type="Gene3D" id="3.90.550.10">
    <property type="entry name" value="Spore Coat Polysaccharide Biosynthesis Protein SpsA, Chain A"/>
    <property type="match status" value="1"/>
</dbReference>
<comment type="catalytic activity">
    <reaction evidence="8">
        <text>Mo-molybdopterin + GTP + H(+) = Mo-molybdopterin guanine dinucleotide + diphosphate</text>
        <dbReference type="Rhea" id="RHEA:34243"/>
        <dbReference type="ChEBI" id="CHEBI:15378"/>
        <dbReference type="ChEBI" id="CHEBI:33019"/>
        <dbReference type="ChEBI" id="CHEBI:37565"/>
        <dbReference type="ChEBI" id="CHEBI:71302"/>
        <dbReference type="ChEBI" id="CHEBI:71310"/>
        <dbReference type="EC" id="2.7.7.77"/>
    </reaction>
</comment>
<comment type="cofactor">
    <cofactor evidence="8">
        <name>Mg(2+)</name>
        <dbReference type="ChEBI" id="CHEBI:18420"/>
    </cofactor>
</comment>
<comment type="caution">
    <text evidence="8">Lacks conserved residue(s) required for the propagation of feature annotation.</text>
</comment>
<keyword evidence="5 8" id="KW-0460">Magnesium</keyword>
<dbReference type="OrthoDB" id="9788394at2"/>
<feature type="binding site" evidence="8">
    <location>
        <position position="101"/>
    </location>
    <ligand>
        <name>GTP</name>
        <dbReference type="ChEBI" id="CHEBI:37565"/>
    </ligand>
</feature>
<accession>A0A2V3VXM7</accession>
<evidence type="ECO:0000259" key="9">
    <source>
        <dbReference type="Pfam" id="PF12804"/>
    </source>
</evidence>
<feature type="binding site" evidence="8">
    <location>
        <position position="101"/>
    </location>
    <ligand>
        <name>Mg(2+)</name>
        <dbReference type="ChEBI" id="CHEBI:18420"/>
    </ligand>
</feature>
<keyword evidence="1 8" id="KW-0963">Cytoplasm</keyword>
<dbReference type="InterPro" id="IPR025877">
    <property type="entry name" value="MobA-like_NTP_Trfase"/>
</dbReference>
<evidence type="ECO:0000256" key="3">
    <source>
        <dbReference type="ARBA" id="ARBA00022723"/>
    </source>
</evidence>
<dbReference type="SUPFAM" id="SSF53448">
    <property type="entry name" value="Nucleotide-diphospho-sugar transferases"/>
    <property type="match status" value="1"/>
</dbReference>
<keyword evidence="2 8" id="KW-0808">Transferase</keyword>
<dbReference type="GO" id="GO:0046872">
    <property type="term" value="F:metal ion binding"/>
    <property type="evidence" value="ECO:0007669"/>
    <property type="project" value="UniProtKB-KW"/>
</dbReference>
<dbReference type="CDD" id="cd02503">
    <property type="entry name" value="MobA"/>
    <property type="match status" value="1"/>
</dbReference>
<dbReference type="EMBL" id="QJJQ01000010">
    <property type="protein sequence ID" value="PXW85631.1"/>
    <property type="molecule type" value="Genomic_DNA"/>
</dbReference>
<dbReference type="AlphaFoldDB" id="A0A2V3VXM7"/>
<evidence type="ECO:0000256" key="8">
    <source>
        <dbReference type="HAMAP-Rule" id="MF_00316"/>
    </source>
</evidence>
<dbReference type="Pfam" id="PF12804">
    <property type="entry name" value="NTP_transf_3"/>
    <property type="match status" value="1"/>
</dbReference>
<dbReference type="InterPro" id="IPR013482">
    <property type="entry name" value="Molybde_CF_guanTrfase"/>
</dbReference>
<keyword evidence="10" id="KW-0548">Nucleotidyltransferase</keyword>
<dbReference type="PANTHER" id="PTHR19136">
    <property type="entry name" value="MOLYBDENUM COFACTOR GUANYLYLTRANSFERASE"/>
    <property type="match status" value="1"/>
</dbReference>
<dbReference type="GO" id="GO:0061603">
    <property type="term" value="F:molybdenum cofactor guanylyltransferase activity"/>
    <property type="evidence" value="ECO:0007669"/>
    <property type="project" value="UniProtKB-EC"/>
</dbReference>
<evidence type="ECO:0000256" key="1">
    <source>
        <dbReference type="ARBA" id="ARBA00022490"/>
    </source>
</evidence>
<proteinExistence type="inferred from homology"/>
<feature type="binding site" evidence="8">
    <location>
        <begin position="12"/>
        <end position="14"/>
    </location>
    <ligand>
        <name>GTP</name>
        <dbReference type="ChEBI" id="CHEBI:37565"/>
    </ligand>
</feature>
<dbReference type="Proteomes" id="UP000247978">
    <property type="component" value="Unassembled WGS sequence"/>
</dbReference>
<evidence type="ECO:0000256" key="4">
    <source>
        <dbReference type="ARBA" id="ARBA00022741"/>
    </source>
</evidence>
<comment type="domain">
    <text evidence="8">The N-terminal domain determines nucleotide recognition and specific binding, while the C-terminal domain determines the specific binding to the target protein.</text>
</comment>
<reference evidence="10 11" key="1">
    <citation type="submission" date="2018-05" db="EMBL/GenBank/DDBJ databases">
        <title>Genomic Encyclopedia of Type Strains, Phase IV (KMG-IV): sequencing the most valuable type-strain genomes for metagenomic binning, comparative biology and taxonomic classification.</title>
        <authorList>
            <person name="Goeker M."/>
        </authorList>
    </citation>
    <scope>NUCLEOTIDE SEQUENCE [LARGE SCALE GENOMIC DNA]</scope>
    <source>
        <strain evidence="10 11">DSM 28556</strain>
    </source>
</reference>
<gene>
    <name evidence="8" type="primary">mobA</name>
    <name evidence="10" type="ORF">DFR56_110132</name>
</gene>
<protein>
    <recommendedName>
        <fullName evidence="8">Probable molybdenum cofactor guanylyltransferase</fullName>
        <shortName evidence="8">MoCo guanylyltransferase</shortName>
        <ecNumber evidence="8">2.7.7.77</ecNumber>
    </recommendedName>
    <alternativeName>
        <fullName evidence="8">GTP:molybdopterin guanylyltransferase</fullName>
    </alternativeName>
    <alternativeName>
        <fullName evidence="8">Mo-MPT guanylyltransferase</fullName>
    </alternativeName>
    <alternativeName>
        <fullName evidence="8">Molybdopterin guanylyltransferase</fullName>
    </alternativeName>
    <alternativeName>
        <fullName evidence="8">Molybdopterin-guanine dinucleotide synthase</fullName>
        <shortName evidence="8">MGD synthase</shortName>
    </alternativeName>
</protein>
<keyword evidence="3 8" id="KW-0479">Metal-binding</keyword>
<feature type="binding site" evidence="8">
    <location>
        <position position="70"/>
    </location>
    <ligand>
        <name>GTP</name>
        <dbReference type="ChEBI" id="CHEBI:37565"/>
    </ligand>
</feature>
<comment type="function">
    <text evidence="8">Transfers a GMP moiety from GTP to Mo-molybdopterin (Mo-MPT) cofactor (Moco or molybdenum cofactor) to form Mo-molybdopterin guanine dinucleotide (Mo-MGD) cofactor.</text>
</comment>
<dbReference type="InterPro" id="IPR029044">
    <property type="entry name" value="Nucleotide-diphossugar_trans"/>
</dbReference>
<dbReference type="HAMAP" id="MF_00316">
    <property type="entry name" value="MobA"/>
    <property type="match status" value="1"/>
</dbReference>
<keyword evidence="4 8" id="KW-0547">Nucleotide-binding</keyword>
<keyword evidence="7 8" id="KW-0501">Molybdenum cofactor biosynthesis</keyword>
<dbReference type="EC" id="2.7.7.77" evidence="8"/>
<evidence type="ECO:0000313" key="10">
    <source>
        <dbReference type="EMBL" id="PXW85631.1"/>
    </source>
</evidence>
<organism evidence="10 11">
    <name type="scientific">Pseudogracilibacillus auburnensis</name>
    <dbReference type="NCBI Taxonomy" id="1494959"/>
    <lineage>
        <taxon>Bacteria</taxon>
        <taxon>Bacillati</taxon>
        <taxon>Bacillota</taxon>
        <taxon>Bacilli</taxon>
        <taxon>Bacillales</taxon>
        <taxon>Bacillaceae</taxon>
        <taxon>Pseudogracilibacillus</taxon>
    </lineage>
</organism>
<keyword evidence="6 8" id="KW-0342">GTP-binding</keyword>
<comment type="similarity">
    <text evidence="8">Belongs to the MobA family.</text>
</comment>
<dbReference type="GO" id="GO:0005525">
    <property type="term" value="F:GTP binding"/>
    <property type="evidence" value="ECO:0007669"/>
    <property type="project" value="UniProtKB-UniRule"/>
</dbReference>
<evidence type="ECO:0000256" key="5">
    <source>
        <dbReference type="ARBA" id="ARBA00022842"/>
    </source>
</evidence>
<sequence>MKQTKNVAGILLAGGLSRRYGSPKAFAKVNGKHFYEMTYRVLNSFCDEVIIVTRAEFVESFPKNYHVILDREPYVGCGPLAGIYSGMEAVIAKKYAVLPCDMPLITEHVMKQLCHLHDRDITVVTTDGYLQPLVSIWSRHMKGQIKSALAKGRFKMTDVLDRFETVEIDGKMLTHSPHVFMNVNTVENDKEMRKWIKS</sequence>
<feature type="binding site" evidence="8">
    <location>
        <position position="24"/>
    </location>
    <ligand>
        <name>GTP</name>
        <dbReference type="ChEBI" id="CHEBI:37565"/>
    </ligand>
</feature>
<comment type="subcellular location">
    <subcellularLocation>
        <location evidence="8">Cytoplasm</location>
    </subcellularLocation>
</comment>